<keyword evidence="4" id="KW-1185">Reference proteome</keyword>
<dbReference type="InterPro" id="IPR027417">
    <property type="entry name" value="P-loop_NTPase"/>
</dbReference>
<dbReference type="Pfam" id="PF00004">
    <property type="entry name" value="AAA"/>
    <property type="match status" value="1"/>
</dbReference>
<evidence type="ECO:0000256" key="1">
    <source>
        <dbReference type="RuleBase" id="RU003651"/>
    </source>
</evidence>
<dbReference type="Gene3D" id="1.20.58.760">
    <property type="entry name" value="Peptidase M41"/>
    <property type="match status" value="1"/>
</dbReference>
<evidence type="ECO:0000259" key="2">
    <source>
        <dbReference type="SMART" id="SM00382"/>
    </source>
</evidence>
<dbReference type="GO" id="GO:0006508">
    <property type="term" value="P:proteolysis"/>
    <property type="evidence" value="ECO:0007669"/>
    <property type="project" value="InterPro"/>
</dbReference>
<name>A0A6L3T330_9HYPH</name>
<dbReference type="GO" id="GO:0004222">
    <property type="term" value="F:metalloendopeptidase activity"/>
    <property type="evidence" value="ECO:0007669"/>
    <property type="project" value="InterPro"/>
</dbReference>
<dbReference type="AlphaFoldDB" id="A0A6L3T330"/>
<evidence type="ECO:0000313" key="3">
    <source>
        <dbReference type="EMBL" id="KAB1080552.1"/>
    </source>
</evidence>
<dbReference type="RefSeq" id="WP_150997826.1">
    <property type="nucleotide sequence ID" value="NZ_BPQY01000467.1"/>
</dbReference>
<dbReference type="SUPFAM" id="SSF52540">
    <property type="entry name" value="P-loop containing nucleoside triphosphate hydrolases"/>
    <property type="match status" value="1"/>
</dbReference>
<comment type="caution">
    <text evidence="3">The sequence shown here is derived from an EMBL/GenBank/DDBJ whole genome shotgun (WGS) entry which is preliminary data.</text>
</comment>
<reference evidence="3 4" key="1">
    <citation type="submission" date="2019-09" db="EMBL/GenBank/DDBJ databases">
        <title>YIM 48816 draft genome.</title>
        <authorList>
            <person name="Jiang L."/>
        </authorList>
    </citation>
    <scope>NUCLEOTIDE SEQUENCE [LARGE SCALE GENOMIC DNA]</scope>
    <source>
        <strain evidence="3 4">YIM 48816</strain>
    </source>
</reference>
<dbReference type="Gene3D" id="1.10.8.60">
    <property type="match status" value="1"/>
</dbReference>
<keyword evidence="1" id="KW-0547">Nucleotide-binding</keyword>
<dbReference type="SUPFAM" id="SSF140990">
    <property type="entry name" value="FtsH protease domain-like"/>
    <property type="match status" value="1"/>
</dbReference>
<dbReference type="GO" id="GO:0005886">
    <property type="term" value="C:plasma membrane"/>
    <property type="evidence" value="ECO:0007669"/>
    <property type="project" value="TreeGrafter"/>
</dbReference>
<dbReference type="PROSITE" id="PS00674">
    <property type="entry name" value="AAA"/>
    <property type="match status" value="1"/>
</dbReference>
<protein>
    <submittedName>
        <fullName evidence="3">AAA family ATPase</fullName>
    </submittedName>
</protein>
<proteinExistence type="inferred from homology"/>
<keyword evidence="1" id="KW-0067">ATP-binding</keyword>
<dbReference type="EMBL" id="VZZK01000004">
    <property type="protein sequence ID" value="KAB1080552.1"/>
    <property type="molecule type" value="Genomic_DNA"/>
</dbReference>
<feature type="domain" description="AAA+ ATPase" evidence="2">
    <location>
        <begin position="292"/>
        <end position="432"/>
    </location>
</feature>
<dbReference type="InterPro" id="IPR000642">
    <property type="entry name" value="Peptidase_M41"/>
</dbReference>
<dbReference type="InterPro" id="IPR037219">
    <property type="entry name" value="Peptidase_M41-like"/>
</dbReference>
<dbReference type="InterPro" id="IPR003593">
    <property type="entry name" value="AAA+_ATPase"/>
</dbReference>
<dbReference type="GO" id="GO:0005524">
    <property type="term" value="F:ATP binding"/>
    <property type="evidence" value="ECO:0007669"/>
    <property type="project" value="UniProtKB-KW"/>
</dbReference>
<dbReference type="GO" id="GO:0030163">
    <property type="term" value="P:protein catabolic process"/>
    <property type="evidence" value="ECO:0007669"/>
    <property type="project" value="TreeGrafter"/>
</dbReference>
<evidence type="ECO:0000313" key="4">
    <source>
        <dbReference type="Proteomes" id="UP000474159"/>
    </source>
</evidence>
<dbReference type="CDD" id="cd19481">
    <property type="entry name" value="RecA-like_protease"/>
    <property type="match status" value="1"/>
</dbReference>
<dbReference type="GO" id="GO:0016887">
    <property type="term" value="F:ATP hydrolysis activity"/>
    <property type="evidence" value="ECO:0007669"/>
    <property type="project" value="InterPro"/>
</dbReference>
<sequence>MAKPVPAADAISRALVRLVREEVKVRGLRRLDDPDAYLDGLAEADAQADDAPAWVTPDALGAAVLLGRAMAAGGLGLEGLRQARTGIIVRVPAASWVKIVGKTLKICAFGSPDAGRDGDCMTSDGWAPGRREPVVFLRDGASSSHRPDKGNEAVGDALQAGVPVIGIASDPARVLPADLVRAAEIHLTLMPFDASGIALAVTSAVGAKPRRKLRDDLAATCDLADLRLALLPGRDAHACMVTLEKLLLAKRSMRPGPRLEELHGYGEAKDWGLALVGDLQHWRNGRISFEEIETSILLSGPPGVGKTRYAAALARSAGLPLLAGSLGQWQADRDGHLGHTLGAMRAFFDFARRQPCVALIDEIDSFGDRNKFGDDHKEYCTQVVNALLEHLDGATSREGVIVVAATNNPEAVDPAIRRAGRLDRHVRIGVPDADALRGIFRTYLGASLPGADLASLAVLARGMTGADVVAAVRRARAVARHARRDFAFEDLVEAIEAARPPLPPHIRLRTAIHEAGHGLACVVLGDGGPVELSLHADGGTAELRQASELGDQTETAIERVLVIALAGRAAEEEAVGDVSAGAMVDLAFATRVAAQMEARWGFSRAHPLVSIGFEDQVDVARLPWLIAPVQERLQAAYNRARELVATERHALGRLSEALFREGRLDDRRVRALVAGTAASTPPDARKDRTAV</sequence>
<dbReference type="Gene3D" id="3.40.50.300">
    <property type="entry name" value="P-loop containing nucleotide triphosphate hydrolases"/>
    <property type="match status" value="1"/>
</dbReference>
<accession>A0A6L3T330</accession>
<dbReference type="InterPro" id="IPR003960">
    <property type="entry name" value="ATPase_AAA_CS"/>
</dbReference>
<dbReference type="InterPro" id="IPR003959">
    <property type="entry name" value="ATPase_AAA_core"/>
</dbReference>
<dbReference type="GO" id="GO:0004176">
    <property type="term" value="F:ATP-dependent peptidase activity"/>
    <property type="evidence" value="ECO:0007669"/>
    <property type="project" value="InterPro"/>
</dbReference>
<organism evidence="3 4">
    <name type="scientific">Methylobacterium soli</name>
    <dbReference type="NCBI Taxonomy" id="553447"/>
    <lineage>
        <taxon>Bacteria</taxon>
        <taxon>Pseudomonadati</taxon>
        <taxon>Pseudomonadota</taxon>
        <taxon>Alphaproteobacteria</taxon>
        <taxon>Hyphomicrobiales</taxon>
        <taxon>Methylobacteriaceae</taxon>
        <taxon>Methylobacterium</taxon>
    </lineage>
</organism>
<dbReference type="Pfam" id="PF01434">
    <property type="entry name" value="Peptidase_M41"/>
    <property type="match status" value="1"/>
</dbReference>
<dbReference type="PANTHER" id="PTHR23076:SF97">
    <property type="entry name" value="ATP-DEPENDENT ZINC METALLOPROTEASE YME1L1"/>
    <property type="match status" value="1"/>
</dbReference>
<comment type="similarity">
    <text evidence="1">Belongs to the AAA ATPase family.</text>
</comment>
<dbReference type="PANTHER" id="PTHR23076">
    <property type="entry name" value="METALLOPROTEASE M41 FTSH"/>
    <property type="match status" value="1"/>
</dbReference>
<dbReference type="Proteomes" id="UP000474159">
    <property type="component" value="Unassembled WGS sequence"/>
</dbReference>
<gene>
    <name evidence="3" type="ORF">F6X53_04965</name>
</gene>
<dbReference type="OrthoDB" id="9809379at2"/>
<dbReference type="SMART" id="SM00382">
    <property type="entry name" value="AAA"/>
    <property type="match status" value="1"/>
</dbReference>